<comment type="caution">
    <text evidence="4">The sequence shown here is derived from an EMBL/GenBank/DDBJ whole genome shotgun (WGS) entry which is preliminary data.</text>
</comment>
<evidence type="ECO:0000256" key="2">
    <source>
        <dbReference type="ARBA" id="ARBA00022734"/>
    </source>
</evidence>
<dbReference type="PROSITE" id="PS50041">
    <property type="entry name" value="C_TYPE_LECTIN_2"/>
    <property type="match status" value="1"/>
</dbReference>
<evidence type="ECO:0000313" key="4">
    <source>
        <dbReference type="EMBL" id="CAJ0960256.1"/>
    </source>
</evidence>
<organism evidence="4 5">
    <name type="scientific">Ranitomeya imitator</name>
    <name type="common">mimic poison frog</name>
    <dbReference type="NCBI Taxonomy" id="111125"/>
    <lineage>
        <taxon>Eukaryota</taxon>
        <taxon>Metazoa</taxon>
        <taxon>Chordata</taxon>
        <taxon>Craniata</taxon>
        <taxon>Vertebrata</taxon>
        <taxon>Euteleostomi</taxon>
        <taxon>Amphibia</taxon>
        <taxon>Batrachia</taxon>
        <taxon>Anura</taxon>
        <taxon>Neobatrachia</taxon>
        <taxon>Hyloidea</taxon>
        <taxon>Dendrobatidae</taxon>
        <taxon>Dendrobatinae</taxon>
        <taxon>Ranitomeya</taxon>
    </lineage>
</organism>
<gene>
    <name evidence="4" type="ORF">RIMI_LOCUS17200753</name>
</gene>
<dbReference type="InterPro" id="IPR016187">
    <property type="entry name" value="CTDL_fold"/>
</dbReference>
<sequence length="161" mass="19392">MRFCSRREIAECESEKSAPCEDYWIWYLGKCYYFSTQRDTWRNSEKFCNSHNSSLAIIESKEELDFLYRHKDLDHHWIGMRRTDDNTAWTWTDGSSYNESLFKIKRTSKENIEHVYLNSGNVGSDGGNFNYNWILNIFIEILNRKNNKTNHYNVQNYTLRL</sequence>
<protein>
    <recommendedName>
        <fullName evidence="3">C-type lectin domain-containing protein</fullName>
    </recommendedName>
</protein>
<dbReference type="InterPro" id="IPR050828">
    <property type="entry name" value="C-type_lectin/matrix_domain"/>
</dbReference>
<dbReference type="PANTHER" id="PTHR45710">
    <property type="entry name" value="C-TYPE LECTIN DOMAIN-CONTAINING PROTEIN 180"/>
    <property type="match status" value="1"/>
</dbReference>
<proteinExistence type="predicted"/>
<reference evidence="4" key="1">
    <citation type="submission" date="2023-07" db="EMBL/GenBank/DDBJ databases">
        <authorList>
            <person name="Stuckert A."/>
        </authorList>
    </citation>
    <scope>NUCLEOTIDE SEQUENCE</scope>
</reference>
<keyword evidence="2" id="KW-0430">Lectin</keyword>
<dbReference type="PANTHER" id="PTHR45710:SF8">
    <property type="entry name" value="RERATING FAMILY MEMBER 4"/>
    <property type="match status" value="1"/>
</dbReference>
<keyword evidence="5" id="KW-1185">Reference proteome</keyword>
<accession>A0ABN9M7B9</accession>
<evidence type="ECO:0000313" key="5">
    <source>
        <dbReference type="Proteomes" id="UP001176940"/>
    </source>
</evidence>
<dbReference type="InterPro" id="IPR001304">
    <property type="entry name" value="C-type_lectin-like"/>
</dbReference>
<dbReference type="SUPFAM" id="SSF56436">
    <property type="entry name" value="C-type lectin-like"/>
    <property type="match status" value="1"/>
</dbReference>
<dbReference type="InterPro" id="IPR033992">
    <property type="entry name" value="NKR-like_CTLD"/>
</dbReference>
<dbReference type="SMART" id="SM00034">
    <property type="entry name" value="CLECT"/>
    <property type="match status" value="1"/>
</dbReference>
<dbReference type="EMBL" id="CAUEEQ010049647">
    <property type="protein sequence ID" value="CAJ0960256.1"/>
    <property type="molecule type" value="Genomic_DNA"/>
</dbReference>
<evidence type="ECO:0000256" key="1">
    <source>
        <dbReference type="ARBA" id="ARBA00004401"/>
    </source>
</evidence>
<dbReference type="CDD" id="cd03593">
    <property type="entry name" value="CLECT_NK_receptors_like"/>
    <property type="match status" value="1"/>
</dbReference>
<comment type="subcellular location">
    <subcellularLocation>
        <location evidence="1">Cell membrane</location>
        <topology evidence="1">Single-pass type II membrane protein</topology>
    </subcellularLocation>
</comment>
<feature type="domain" description="C-type lectin" evidence="3">
    <location>
        <begin position="27"/>
        <end position="98"/>
    </location>
</feature>
<name>A0ABN9M7B9_9NEOB</name>
<dbReference type="InterPro" id="IPR016186">
    <property type="entry name" value="C-type_lectin-like/link_sf"/>
</dbReference>
<dbReference type="Gene3D" id="3.10.100.10">
    <property type="entry name" value="Mannose-Binding Protein A, subunit A"/>
    <property type="match status" value="1"/>
</dbReference>
<dbReference type="Proteomes" id="UP001176940">
    <property type="component" value="Unassembled WGS sequence"/>
</dbReference>
<dbReference type="Pfam" id="PF00059">
    <property type="entry name" value="Lectin_C"/>
    <property type="match status" value="1"/>
</dbReference>
<evidence type="ECO:0000259" key="3">
    <source>
        <dbReference type="PROSITE" id="PS50041"/>
    </source>
</evidence>